<dbReference type="OrthoDB" id="9778545at2"/>
<dbReference type="InterPro" id="IPR036365">
    <property type="entry name" value="PGBD-like_sf"/>
</dbReference>
<proteinExistence type="inferred from homology"/>
<dbReference type="PATRIC" id="fig|1769779.3.peg.477"/>
<dbReference type="AlphaFoldDB" id="A0A1C9W481"/>
<dbReference type="KEGG" id="micc:AUP74_00476"/>
<dbReference type="InterPro" id="IPR005490">
    <property type="entry name" value="LD_TPept_cat_dom"/>
</dbReference>
<evidence type="ECO:0000256" key="7">
    <source>
        <dbReference type="PROSITE-ProRule" id="PRU01373"/>
    </source>
</evidence>
<name>A0A1C9W481_9GAMM</name>
<evidence type="ECO:0000259" key="9">
    <source>
        <dbReference type="PROSITE" id="PS52029"/>
    </source>
</evidence>
<keyword evidence="4 7" id="KW-0133">Cell shape</keyword>
<evidence type="ECO:0000256" key="4">
    <source>
        <dbReference type="ARBA" id="ARBA00022960"/>
    </source>
</evidence>
<gene>
    <name evidence="10" type="ORF">AUP74_00476</name>
</gene>
<protein>
    <submittedName>
        <fullName evidence="10">Murein L,D-transpeptidase</fullName>
    </submittedName>
</protein>
<evidence type="ECO:0000256" key="3">
    <source>
        <dbReference type="ARBA" id="ARBA00022679"/>
    </source>
</evidence>
<accession>A0A1C9W481</accession>
<dbReference type="InterPro" id="IPR038063">
    <property type="entry name" value="Transpep_catalytic_dom"/>
</dbReference>
<keyword evidence="11" id="KW-1185">Reference proteome</keyword>
<reference evidence="11" key="1">
    <citation type="submission" date="2016-01" db="EMBL/GenBank/DDBJ databases">
        <title>Complete genome sequence of Microbulbifer sp. CCB-MM1, a halophile isolated from Matang Mangrove Forest, Perak.</title>
        <authorList>
            <person name="Moh T.H."/>
            <person name="Dinesh B."/>
            <person name="Lau N.-S."/>
            <person name="Go F."/>
            <person name="Alexander Chong S.-C."/>
        </authorList>
    </citation>
    <scope>NUCLEOTIDE SEQUENCE [LARGE SCALE GENOMIC DNA]</scope>
    <source>
        <strain evidence="11">CCB-MM1</strain>
    </source>
</reference>
<feature type="domain" description="L,D-TPase catalytic" evidence="9">
    <location>
        <begin position="187"/>
        <end position="361"/>
    </location>
</feature>
<dbReference type="UniPathway" id="UPA00219"/>
<keyword evidence="3" id="KW-0808">Transferase</keyword>
<dbReference type="InterPro" id="IPR036366">
    <property type="entry name" value="PGBDSf"/>
</dbReference>
<dbReference type="PROSITE" id="PS52029">
    <property type="entry name" value="LD_TPASE"/>
    <property type="match status" value="1"/>
</dbReference>
<comment type="similarity">
    <text evidence="2">Belongs to the YkuD family.</text>
</comment>
<dbReference type="SUPFAM" id="SSF47090">
    <property type="entry name" value="PGBD-like"/>
    <property type="match status" value="1"/>
</dbReference>
<dbReference type="GO" id="GO:0016740">
    <property type="term" value="F:transferase activity"/>
    <property type="evidence" value="ECO:0007669"/>
    <property type="project" value="UniProtKB-KW"/>
</dbReference>
<dbReference type="Gene3D" id="1.10.101.10">
    <property type="entry name" value="PGBD-like superfamily/PGBD"/>
    <property type="match status" value="1"/>
</dbReference>
<dbReference type="GO" id="GO:0004180">
    <property type="term" value="F:carboxypeptidase activity"/>
    <property type="evidence" value="ECO:0007669"/>
    <property type="project" value="UniProtKB-ARBA"/>
</dbReference>
<dbReference type="GO" id="GO:0071555">
    <property type="term" value="P:cell wall organization"/>
    <property type="evidence" value="ECO:0007669"/>
    <property type="project" value="UniProtKB-UniRule"/>
</dbReference>
<evidence type="ECO:0000256" key="8">
    <source>
        <dbReference type="SAM" id="MobiDB-lite"/>
    </source>
</evidence>
<dbReference type="RefSeq" id="WP_069946155.1">
    <property type="nucleotide sequence ID" value="NZ_CP014143.1"/>
</dbReference>
<dbReference type="GO" id="GO:0008360">
    <property type="term" value="P:regulation of cell shape"/>
    <property type="evidence" value="ECO:0007669"/>
    <property type="project" value="UniProtKB-UniRule"/>
</dbReference>
<comment type="pathway">
    <text evidence="1 7">Cell wall biogenesis; peptidoglycan biosynthesis.</text>
</comment>
<evidence type="ECO:0000256" key="2">
    <source>
        <dbReference type="ARBA" id="ARBA00005992"/>
    </source>
</evidence>
<organism evidence="10 11">
    <name type="scientific">Microbulbifer aggregans</name>
    <dbReference type="NCBI Taxonomy" id="1769779"/>
    <lineage>
        <taxon>Bacteria</taxon>
        <taxon>Pseudomonadati</taxon>
        <taxon>Pseudomonadota</taxon>
        <taxon>Gammaproteobacteria</taxon>
        <taxon>Cellvibrionales</taxon>
        <taxon>Microbulbiferaceae</taxon>
        <taxon>Microbulbifer</taxon>
    </lineage>
</organism>
<dbReference type="Proteomes" id="UP000095672">
    <property type="component" value="Chromosome"/>
</dbReference>
<dbReference type="InterPro" id="IPR002477">
    <property type="entry name" value="Peptidoglycan-bd-like"/>
</dbReference>
<dbReference type="InterPro" id="IPR052905">
    <property type="entry name" value="LD-transpeptidase_YkuD-like"/>
</dbReference>
<dbReference type="Gene3D" id="2.40.440.10">
    <property type="entry name" value="L,D-transpeptidase catalytic domain-like"/>
    <property type="match status" value="1"/>
</dbReference>
<keyword evidence="6 7" id="KW-0961">Cell wall biogenesis/degradation</keyword>
<evidence type="ECO:0000256" key="6">
    <source>
        <dbReference type="ARBA" id="ARBA00023316"/>
    </source>
</evidence>
<evidence type="ECO:0000313" key="11">
    <source>
        <dbReference type="Proteomes" id="UP000095672"/>
    </source>
</evidence>
<dbReference type="GO" id="GO:0009252">
    <property type="term" value="P:peptidoglycan biosynthetic process"/>
    <property type="evidence" value="ECO:0007669"/>
    <property type="project" value="UniProtKB-UniPathway"/>
</dbReference>
<evidence type="ECO:0000256" key="5">
    <source>
        <dbReference type="ARBA" id="ARBA00022984"/>
    </source>
</evidence>
<dbReference type="PANTHER" id="PTHR41533">
    <property type="entry name" value="L,D-TRANSPEPTIDASE HI_1667-RELATED"/>
    <property type="match status" value="1"/>
</dbReference>
<sequence length="423" mass="47339">MGVGNSLEHLHAHPQHCSALALALAFCLGAEPVAASAAPDPQTNVVTELSGSDPFIPYGRQHALMREELARYRELAQGDHWQPLAGGQTIAPGARDPRVLQLRSLMMLYGDLVMNDQTSGDGRHADAYDADLQAAVRRFQRRHGLRDDGLVDDRTRALLNIPPAERARTLAANLDRLQQLPRELGTRYILVNIPDFSLRLMENGREQYRMRVVVGKPKHATPQLSTRMTRVVFNPIWRVPPNIALHELLPKGSAALRAKGFRLVSHSGRAVPFTAGNIAGIRRGKISLHQKGGPENALGRVKFIIPNREAIFLHDTNSKHLFKRPQRAFSHGCIRLEKPLEFARMMLLEQNDWEPARAERYLNTGRTRAVTLKKPLPVYIAYWTAWVDEDGLLQFRPDIYEQDGDSSENAARATAVRVQSESG</sequence>
<dbReference type="STRING" id="1769779.AUP74_00476"/>
<dbReference type="Pfam" id="PF03734">
    <property type="entry name" value="YkuD"/>
    <property type="match status" value="1"/>
</dbReference>
<dbReference type="CDD" id="cd16913">
    <property type="entry name" value="YkuD_like"/>
    <property type="match status" value="1"/>
</dbReference>
<evidence type="ECO:0000256" key="1">
    <source>
        <dbReference type="ARBA" id="ARBA00004752"/>
    </source>
</evidence>
<dbReference type="EMBL" id="CP014143">
    <property type="protein sequence ID" value="AOS95947.1"/>
    <property type="molecule type" value="Genomic_DNA"/>
</dbReference>
<feature type="active site" description="Proton donor/acceptor" evidence="7">
    <location>
        <position position="314"/>
    </location>
</feature>
<feature type="region of interest" description="Disordered" evidence="8">
    <location>
        <begin position="404"/>
        <end position="423"/>
    </location>
</feature>
<dbReference type="Pfam" id="PF01471">
    <property type="entry name" value="PG_binding_1"/>
    <property type="match status" value="1"/>
</dbReference>
<evidence type="ECO:0000313" key="10">
    <source>
        <dbReference type="EMBL" id="AOS95947.1"/>
    </source>
</evidence>
<feature type="active site" description="Nucleophile" evidence="7">
    <location>
        <position position="333"/>
    </location>
</feature>
<dbReference type="PANTHER" id="PTHR41533:SF2">
    <property type="entry name" value="BLR7131 PROTEIN"/>
    <property type="match status" value="1"/>
</dbReference>
<keyword evidence="5 7" id="KW-0573">Peptidoglycan synthesis</keyword>
<dbReference type="SUPFAM" id="SSF141523">
    <property type="entry name" value="L,D-transpeptidase catalytic domain-like"/>
    <property type="match status" value="1"/>
</dbReference>